<keyword evidence="14" id="KW-0472">Membrane</keyword>
<dbReference type="InterPro" id="IPR025669">
    <property type="entry name" value="AAA_dom"/>
</dbReference>
<dbReference type="GO" id="GO:0005524">
    <property type="term" value="F:ATP binding"/>
    <property type="evidence" value="ECO:0007669"/>
    <property type="project" value="UniProtKB-KW"/>
</dbReference>
<dbReference type="Proteomes" id="UP001234216">
    <property type="component" value="Unassembled WGS sequence"/>
</dbReference>
<dbReference type="Pfam" id="PF13614">
    <property type="entry name" value="AAA_31"/>
    <property type="match status" value="1"/>
</dbReference>
<dbReference type="RefSeq" id="WP_306978583.1">
    <property type="nucleotide sequence ID" value="NZ_JAUSZV010000005.1"/>
</dbReference>
<dbReference type="EMBL" id="JAUSZV010000005">
    <property type="protein sequence ID" value="MDQ0908960.1"/>
    <property type="molecule type" value="Genomic_DNA"/>
</dbReference>
<organism evidence="21 22">
    <name type="scientific">Streptomyces canus</name>
    <dbReference type="NCBI Taxonomy" id="58343"/>
    <lineage>
        <taxon>Bacteria</taxon>
        <taxon>Bacillati</taxon>
        <taxon>Actinomycetota</taxon>
        <taxon>Actinomycetes</taxon>
        <taxon>Kitasatosporales</taxon>
        <taxon>Streptomycetaceae</taxon>
        <taxon>Streptomyces</taxon>
        <taxon>Streptomyces aurantiacus group</taxon>
    </lineage>
</organism>
<comment type="subcellular location">
    <subcellularLocation>
        <location evidence="1">Cell inner membrane</location>
        <topology evidence="1">Multi-pass membrane protein</topology>
    </subcellularLocation>
</comment>
<evidence type="ECO:0000256" key="8">
    <source>
        <dbReference type="ARBA" id="ARBA00022679"/>
    </source>
</evidence>
<feature type="signal peptide" evidence="18">
    <location>
        <begin position="1"/>
        <end position="30"/>
    </location>
</feature>
<evidence type="ECO:0000256" key="5">
    <source>
        <dbReference type="ARBA" id="ARBA00011903"/>
    </source>
</evidence>
<feature type="region of interest" description="Disordered" evidence="17">
    <location>
        <begin position="143"/>
        <end position="166"/>
    </location>
</feature>
<gene>
    <name evidence="21" type="ORF">QFZ22_004945</name>
</gene>
<dbReference type="AlphaFoldDB" id="A0AAW8FII5"/>
<keyword evidence="7" id="KW-0997">Cell inner membrane</keyword>
<comment type="catalytic activity">
    <reaction evidence="16">
        <text>L-tyrosyl-[protein] + ATP = O-phospho-L-tyrosyl-[protein] + ADP + H(+)</text>
        <dbReference type="Rhea" id="RHEA:10596"/>
        <dbReference type="Rhea" id="RHEA-COMP:10136"/>
        <dbReference type="Rhea" id="RHEA-COMP:20101"/>
        <dbReference type="ChEBI" id="CHEBI:15378"/>
        <dbReference type="ChEBI" id="CHEBI:30616"/>
        <dbReference type="ChEBI" id="CHEBI:46858"/>
        <dbReference type="ChEBI" id="CHEBI:61978"/>
        <dbReference type="ChEBI" id="CHEBI:456216"/>
        <dbReference type="EC" id="2.7.10.2"/>
    </reaction>
</comment>
<evidence type="ECO:0000313" key="21">
    <source>
        <dbReference type="EMBL" id="MDQ0908960.1"/>
    </source>
</evidence>
<evidence type="ECO:0000256" key="13">
    <source>
        <dbReference type="ARBA" id="ARBA00022989"/>
    </source>
</evidence>
<comment type="similarity">
    <text evidence="2">Belongs to the CpsC/CapA family.</text>
</comment>
<evidence type="ECO:0000256" key="14">
    <source>
        <dbReference type="ARBA" id="ARBA00023136"/>
    </source>
</evidence>
<evidence type="ECO:0000256" key="16">
    <source>
        <dbReference type="ARBA" id="ARBA00051245"/>
    </source>
</evidence>
<dbReference type="InterPro" id="IPR005702">
    <property type="entry name" value="Wzc-like_C"/>
</dbReference>
<comment type="similarity">
    <text evidence="3">Belongs to the CpsD/CapB family.</text>
</comment>
<dbReference type="GO" id="GO:0005886">
    <property type="term" value="C:plasma membrane"/>
    <property type="evidence" value="ECO:0007669"/>
    <property type="project" value="UniProtKB-SubCell"/>
</dbReference>
<keyword evidence="6" id="KW-1003">Cell membrane</keyword>
<sequence length="485" mass="50732">MDLHGFLKALARRWPTVAVCLVLAVGTAVAATSLSTSVYEARTQLFVATRTGQDTAQLSLGQSFSQARVQSYAEIVTTRQVTVPVLKELGLRTTPEELASRITAQAPLNTVLIDITVRDAEPRRAARIANAVAQRFSAVVERLETPKPVPGSKRKSRTGEETSPVSLRVTQEAVAPAGPVSPRPLLNLAAGVLAGLLLGAGVVALRETLDTTLKTVETLSEFTELPGLATIPYDKNAPKQPLVAADGHSRRAEAFRKLRTNLQFSQVDDPPRIIVVTSSVPGEGKTNTAVNLALSLAEAGVATCLVDADLRRPCVAAAFGLVRDAGLTTVLIGQARIADVTQEVAGGLSVLASGAVPPNPTELLASARMDEVLKELADRYDVVIVDTAPLLPVADTVGLASLAQGALLVVRAARTRRDQVRAAAESLERVGVRVLGTVFSMAPVSKGGRYGYRSYGELPAPRTSVLRGEATMPAGTGGAGAAGEG</sequence>
<keyword evidence="9" id="KW-0812">Transmembrane</keyword>
<evidence type="ECO:0000256" key="10">
    <source>
        <dbReference type="ARBA" id="ARBA00022741"/>
    </source>
</evidence>
<feature type="domain" description="AAA" evidence="20">
    <location>
        <begin position="272"/>
        <end position="401"/>
    </location>
</feature>
<dbReference type="InterPro" id="IPR003856">
    <property type="entry name" value="LPS_length_determ_N"/>
</dbReference>
<evidence type="ECO:0000256" key="12">
    <source>
        <dbReference type="ARBA" id="ARBA00022840"/>
    </source>
</evidence>
<feature type="domain" description="Polysaccharide chain length determinant N-terminal" evidence="19">
    <location>
        <begin position="1"/>
        <end position="89"/>
    </location>
</feature>
<feature type="chain" id="PRO_5043712365" description="non-specific protein-tyrosine kinase" evidence="18">
    <location>
        <begin position="31"/>
        <end position="485"/>
    </location>
</feature>
<evidence type="ECO:0000313" key="22">
    <source>
        <dbReference type="Proteomes" id="UP001234216"/>
    </source>
</evidence>
<evidence type="ECO:0000256" key="3">
    <source>
        <dbReference type="ARBA" id="ARBA00007316"/>
    </source>
</evidence>
<evidence type="ECO:0000259" key="20">
    <source>
        <dbReference type="Pfam" id="PF13614"/>
    </source>
</evidence>
<dbReference type="Gene3D" id="3.40.50.300">
    <property type="entry name" value="P-loop containing nucleotide triphosphate hydrolases"/>
    <property type="match status" value="1"/>
</dbReference>
<evidence type="ECO:0000256" key="2">
    <source>
        <dbReference type="ARBA" id="ARBA00006683"/>
    </source>
</evidence>
<dbReference type="InterPro" id="IPR050445">
    <property type="entry name" value="Bact_polysacc_biosynth/exp"/>
</dbReference>
<keyword evidence="10" id="KW-0547">Nucleotide-binding</keyword>
<dbReference type="InterPro" id="IPR027417">
    <property type="entry name" value="P-loop_NTPase"/>
</dbReference>
<accession>A0AAW8FII5</accession>
<keyword evidence="15" id="KW-0829">Tyrosine-protein kinase</keyword>
<evidence type="ECO:0000256" key="7">
    <source>
        <dbReference type="ARBA" id="ARBA00022519"/>
    </source>
</evidence>
<dbReference type="CDD" id="cd05387">
    <property type="entry name" value="BY-kinase"/>
    <property type="match status" value="1"/>
</dbReference>
<dbReference type="PANTHER" id="PTHR32309:SF13">
    <property type="entry name" value="FERRIC ENTEROBACTIN TRANSPORT PROTEIN FEPE"/>
    <property type="match status" value="1"/>
</dbReference>
<evidence type="ECO:0000256" key="4">
    <source>
        <dbReference type="ARBA" id="ARBA00008883"/>
    </source>
</evidence>
<evidence type="ECO:0000256" key="17">
    <source>
        <dbReference type="SAM" id="MobiDB-lite"/>
    </source>
</evidence>
<evidence type="ECO:0000256" key="9">
    <source>
        <dbReference type="ARBA" id="ARBA00022692"/>
    </source>
</evidence>
<comment type="caution">
    <text evidence="21">The sequence shown here is derived from an EMBL/GenBank/DDBJ whole genome shotgun (WGS) entry which is preliminary data.</text>
</comment>
<keyword evidence="8" id="KW-0808">Transferase</keyword>
<keyword evidence="11" id="KW-0418">Kinase</keyword>
<evidence type="ECO:0000256" key="11">
    <source>
        <dbReference type="ARBA" id="ARBA00022777"/>
    </source>
</evidence>
<dbReference type="EC" id="2.7.10.2" evidence="5"/>
<keyword evidence="18" id="KW-0732">Signal</keyword>
<dbReference type="GO" id="GO:0004715">
    <property type="term" value="F:non-membrane spanning protein tyrosine kinase activity"/>
    <property type="evidence" value="ECO:0007669"/>
    <property type="project" value="UniProtKB-EC"/>
</dbReference>
<evidence type="ECO:0000256" key="6">
    <source>
        <dbReference type="ARBA" id="ARBA00022475"/>
    </source>
</evidence>
<dbReference type="PANTHER" id="PTHR32309">
    <property type="entry name" value="TYROSINE-PROTEIN KINASE"/>
    <property type="match status" value="1"/>
</dbReference>
<dbReference type="NCBIfam" id="TIGR01007">
    <property type="entry name" value="eps_fam"/>
    <property type="match status" value="1"/>
</dbReference>
<evidence type="ECO:0000259" key="19">
    <source>
        <dbReference type="Pfam" id="PF02706"/>
    </source>
</evidence>
<keyword evidence="12" id="KW-0067">ATP-binding</keyword>
<evidence type="ECO:0000256" key="18">
    <source>
        <dbReference type="SAM" id="SignalP"/>
    </source>
</evidence>
<protein>
    <recommendedName>
        <fullName evidence="5">non-specific protein-tyrosine kinase</fullName>
        <ecNumber evidence="5">2.7.10.2</ecNumber>
    </recommendedName>
</protein>
<evidence type="ECO:0000256" key="15">
    <source>
        <dbReference type="ARBA" id="ARBA00023137"/>
    </source>
</evidence>
<keyword evidence="13" id="KW-1133">Transmembrane helix</keyword>
<name>A0AAW8FII5_9ACTN</name>
<dbReference type="Pfam" id="PF02706">
    <property type="entry name" value="Wzz"/>
    <property type="match status" value="1"/>
</dbReference>
<proteinExistence type="inferred from homology"/>
<reference evidence="21" key="1">
    <citation type="submission" date="2023-07" db="EMBL/GenBank/DDBJ databases">
        <title>Comparative genomics of wheat-associated soil bacteria to identify genetic determinants of phenazine resistance.</title>
        <authorList>
            <person name="Mouncey N."/>
        </authorList>
    </citation>
    <scope>NUCLEOTIDE SEQUENCE</scope>
    <source>
        <strain evidence="21">V4I22</strain>
    </source>
</reference>
<dbReference type="SUPFAM" id="SSF52540">
    <property type="entry name" value="P-loop containing nucleoside triphosphate hydrolases"/>
    <property type="match status" value="1"/>
</dbReference>
<evidence type="ECO:0000256" key="1">
    <source>
        <dbReference type="ARBA" id="ARBA00004429"/>
    </source>
</evidence>
<comment type="similarity">
    <text evidence="4">Belongs to the etk/wzc family.</text>
</comment>